<evidence type="ECO:0000256" key="21">
    <source>
        <dbReference type="ARBA" id="ARBA00032396"/>
    </source>
</evidence>
<feature type="transmembrane region" description="Helical" evidence="24">
    <location>
        <begin position="165"/>
        <end position="186"/>
    </location>
</feature>
<evidence type="ECO:0000256" key="7">
    <source>
        <dbReference type="ARBA" id="ARBA00019373"/>
    </source>
</evidence>
<feature type="transmembrane region" description="Helical" evidence="24">
    <location>
        <begin position="207"/>
        <end position="228"/>
    </location>
</feature>
<comment type="catalytic activity">
    <reaction evidence="1">
        <text>a 1,2-diacyl-sn-glycero-3-phosphate + CTP + H(+) = a CDP-1,2-diacyl-sn-glycerol + diphosphate</text>
        <dbReference type="Rhea" id="RHEA:16229"/>
        <dbReference type="ChEBI" id="CHEBI:15378"/>
        <dbReference type="ChEBI" id="CHEBI:33019"/>
        <dbReference type="ChEBI" id="CHEBI:37563"/>
        <dbReference type="ChEBI" id="CHEBI:58332"/>
        <dbReference type="ChEBI" id="CHEBI:58608"/>
        <dbReference type="EC" id="2.7.7.41"/>
    </reaction>
</comment>
<comment type="subcellular location">
    <subcellularLocation>
        <location evidence="2">Cell membrane</location>
        <topology evidence="2">Multi-pass membrane protein</topology>
    </subcellularLocation>
</comment>
<evidence type="ECO:0000256" key="11">
    <source>
        <dbReference type="ARBA" id="ARBA00022692"/>
    </source>
</evidence>
<evidence type="ECO:0000256" key="17">
    <source>
        <dbReference type="ARBA" id="ARBA00023264"/>
    </source>
</evidence>
<evidence type="ECO:0000256" key="3">
    <source>
        <dbReference type="ARBA" id="ARBA00005119"/>
    </source>
</evidence>
<name>A0ABV4UBJ8_9BACT</name>
<keyword evidence="26" id="KW-1185">Reference proteome</keyword>
<evidence type="ECO:0000256" key="23">
    <source>
        <dbReference type="ARBA" id="ARBA00033406"/>
    </source>
</evidence>
<evidence type="ECO:0000256" key="9">
    <source>
        <dbReference type="ARBA" id="ARBA00022516"/>
    </source>
</evidence>
<feature type="transmembrane region" description="Helical" evidence="24">
    <location>
        <begin position="103"/>
        <end position="123"/>
    </location>
</feature>
<evidence type="ECO:0000256" key="12">
    <source>
        <dbReference type="ARBA" id="ARBA00022695"/>
    </source>
</evidence>
<evidence type="ECO:0000256" key="24">
    <source>
        <dbReference type="SAM" id="Phobius"/>
    </source>
</evidence>
<accession>A0ABV4UBJ8</accession>
<dbReference type="EMBL" id="JBGUBD010000017">
    <property type="protein sequence ID" value="MFA9480251.1"/>
    <property type="molecule type" value="Genomic_DNA"/>
</dbReference>
<proteinExistence type="inferred from homology"/>
<evidence type="ECO:0000256" key="19">
    <source>
        <dbReference type="ARBA" id="ARBA00031825"/>
    </source>
</evidence>
<evidence type="ECO:0000256" key="6">
    <source>
        <dbReference type="ARBA" id="ARBA00012487"/>
    </source>
</evidence>
<reference evidence="25 26" key="1">
    <citation type="submission" date="2024-08" db="EMBL/GenBank/DDBJ databases">
        <title>Whole-genome sequencing of halo(alkali)philic microorganisms from hypersaline lakes.</title>
        <authorList>
            <person name="Sorokin D.Y."/>
            <person name="Merkel A.Y."/>
            <person name="Messina E."/>
            <person name="Yakimov M."/>
        </authorList>
    </citation>
    <scope>NUCLEOTIDE SEQUENCE [LARGE SCALE GENOMIC DNA]</scope>
    <source>
        <strain evidence="25 26">AB-hyl4</strain>
    </source>
</reference>
<evidence type="ECO:0000256" key="16">
    <source>
        <dbReference type="ARBA" id="ARBA00023209"/>
    </source>
</evidence>
<keyword evidence="11 24" id="KW-0812">Transmembrane</keyword>
<evidence type="ECO:0000256" key="13">
    <source>
        <dbReference type="ARBA" id="ARBA00022989"/>
    </source>
</evidence>
<keyword evidence="8" id="KW-1003">Cell membrane</keyword>
<keyword evidence="16" id="KW-0594">Phospholipid biosynthesis</keyword>
<sequence length="321" mass="34338">MLKHRLIFGTLLVLLLLVLMYADGYLDHVDIEGTWLQSLFRGRTYLPAGLILLGVLLVMIALMSRELSAIFRAKGIDAPATTLTAAGMVGCVLIYVLPQDLDSQLALAIYATALVAVFITALLRHSLRKQRTEGAVGVAGAAMFALIYMGTLPGFYLAIRQWHAVWVIAAVILITKSCDIGAYFTGRAVGRRKLIPWLSPGKTWEGLVGGVVVSGLAAMALTAAGNAMEVTGYWARIDGDRVFVQFDFPLVFAFVAGLLLGVVGQMGDLTASLFKRDAGVKDSGRTIPGFGGLMDVFDSPLAVAPVAYWLLQLVALLHGPG</sequence>
<comment type="caution">
    <text evidence="25">The sequence shown here is derived from an EMBL/GenBank/DDBJ whole genome shotgun (WGS) entry which is preliminary data.</text>
</comment>
<evidence type="ECO:0000256" key="20">
    <source>
        <dbReference type="ARBA" id="ARBA00032253"/>
    </source>
</evidence>
<feature type="transmembrane region" description="Helical" evidence="24">
    <location>
        <begin position="46"/>
        <end position="64"/>
    </location>
</feature>
<organism evidence="25 26">
    <name type="scientific">Natronomicrosphaera hydrolytica</name>
    <dbReference type="NCBI Taxonomy" id="3242702"/>
    <lineage>
        <taxon>Bacteria</taxon>
        <taxon>Pseudomonadati</taxon>
        <taxon>Planctomycetota</taxon>
        <taxon>Phycisphaerae</taxon>
        <taxon>Phycisphaerales</taxon>
        <taxon>Phycisphaeraceae</taxon>
        <taxon>Natronomicrosphaera</taxon>
    </lineage>
</organism>
<dbReference type="EC" id="2.7.7.41" evidence="6"/>
<dbReference type="Pfam" id="PF01148">
    <property type="entry name" value="CTP_transf_1"/>
    <property type="match status" value="1"/>
</dbReference>
<dbReference type="RefSeq" id="WP_425347175.1">
    <property type="nucleotide sequence ID" value="NZ_JBGUBD010000017.1"/>
</dbReference>
<dbReference type="Proteomes" id="UP001575105">
    <property type="component" value="Unassembled WGS sequence"/>
</dbReference>
<evidence type="ECO:0000256" key="1">
    <source>
        <dbReference type="ARBA" id="ARBA00001698"/>
    </source>
</evidence>
<comment type="pathway">
    <text evidence="3">Phospholipid metabolism; CDP-diacylglycerol biosynthesis; CDP-diacylglycerol from sn-glycerol 3-phosphate: step 3/3.</text>
</comment>
<keyword evidence="14" id="KW-0443">Lipid metabolism</keyword>
<evidence type="ECO:0000256" key="2">
    <source>
        <dbReference type="ARBA" id="ARBA00004651"/>
    </source>
</evidence>
<dbReference type="GO" id="GO:0016779">
    <property type="term" value="F:nucleotidyltransferase activity"/>
    <property type="evidence" value="ECO:0007669"/>
    <property type="project" value="UniProtKB-KW"/>
</dbReference>
<feature type="transmembrane region" description="Helical" evidence="24">
    <location>
        <begin position="135"/>
        <end position="159"/>
    </location>
</feature>
<dbReference type="PANTHER" id="PTHR46382">
    <property type="entry name" value="PHOSPHATIDATE CYTIDYLYLTRANSFERASE"/>
    <property type="match status" value="1"/>
</dbReference>
<evidence type="ECO:0000256" key="4">
    <source>
        <dbReference type="ARBA" id="ARBA00005189"/>
    </source>
</evidence>
<dbReference type="PANTHER" id="PTHR46382:SF1">
    <property type="entry name" value="PHOSPHATIDATE CYTIDYLYLTRANSFERASE"/>
    <property type="match status" value="1"/>
</dbReference>
<evidence type="ECO:0000256" key="18">
    <source>
        <dbReference type="ARBA" id="ARBA00029893"/>
    </source>
</evidence>
<keyword evidence="9" id="KW-0444">Lipid biosynthesis</keyword>
<keyword evidence="12 25" id="KW-0548">Nucleotidyltransferase</keyword>
<gene>
    <name evidence="25" type="ORF">ACERK3_18415</name>
</gene>
<comment type="pathway">
    <text evidence="4">Lipid metabolism.</text>
</comment>
<keyword evidence="15 24" id="KW-0472">Membrane</keyword>
<protein>
    <recommendedName>
        <fullName evidence="7">Phosphatidate cytidylyltransferase</fullName>
        <ecNumber evidence="6">2.7.7.41</ecNumber>
    </recommendedName>
    <alternativeName>
        <fullName evidence="20">CDP-DAG synthase</fullName>
    </alternativeName>
    <alternativeName>
        <fullName evidence="22">CDP-DG synthase</fullName>
    </alternativeName>
    <alternativeName>
        <fullName evidence="18">CDP-diacylglycerol synthase</fullName>
    </alternativeName>
    <alternativeName>
        <fullName evidence="21">CDP-diglyceride pyrophosphorylase</fullName>
    </alternativeName>
    <alternativeName>
        <fullName evidence="23">CDP-diglyceride synthase</fullName>
    </alternativeName>
    <alternativeName>
        <fullName evidence="19">CTP:phosphatidate cytidylyltransferase</fullName>
    </alternativeName>
</protein>
<evidence type="ECO:0000256" key="5">
    <source>
        <dbReference type="ARBA" id="ARBA00010185"/>
    </source>
</evidence>
<keyword evidence="10" id="KW-0808">Transferase</keyword>
<evidence type="ECO:0000313" key="26">
    <source>
        <dbReference type="Proteomes" id="UP001575105"/>
    </source>
</evidence>
<comment type="similarity">
    <text evidence="5">Belongs to the CDS family.</text>
</comment>
<evidence type="ECO:0000256" key="10">
    <source>
        <dbReference type="ARBA" id="ARBA00022679"/>
    </source>
</evidence>
<evidence type="ECO:0000313" key="25">
    <source>
        <dbReference type="EMBL" id="MFA9480251.1"/>
    </source>
</evidence>
<evidence type="ECO:0000256" key="8">
    <source>
        <dbReference type="ARBA" id="ARBA00022475"/>
    </source>
</evidence>
<feature type="transmembrane region" description="Helical" evidence="24">
    <location>
        <begin position="76"/>
        <end position="97"/>
    </location>
</feature>
<evidence type="ECO:0000256" key="15">
    <source>
        <dbReference type="ARBA" id="ARBA00023136"/>
    </source>
</evidence>
<evidence type="ECO:0000256" key="14">
    <source>
        <dbReference type="ARBA" id="ARBA00023098"/>
    </source>
</evidence>
<feature type="transmembrane region" description="Helical" evidence="24">
    <location>
        <begin position="248"/>
        <end position="266"/>
    </location>
</feature>
<keyword evidence="17" id="KW-1208">Phospholipid metabolism</keyword>
<keyword evidence="13 24" id="KW-1133">Transmembrane helix</keyword>
<evidence type="ECO:0000256" key="22">
    <source>
        <dbReference type="ARBA" id="ARBA00032743"/>
    </source>
</evidence>